<dbReference type="EMBL" id="LQNZ01000016">
    <property type="protein sequence ID" value="KXT96204.1"/>
    <property type="molecule type" value="Genomic_DNA"/>
</dbReference>
<feature type="transmembrane region" description="Helical" evidence="1">
    <location>
        <begin position="7"/>
        <end position="26"/>
    </location>
</feature>
<sequence>MKKLFRLHFAAIAVSDLLLLFTFFYTKSETSLDWLLLSGFILILAQGLLLFRLVFRLKHHFPEIYPQINKKIRFYYLGVLTIDFLLFVLLAFTSFQRFSSLMPIVTGCHSTLYYMTASHLRENYPDFYDKHISLWECL</sequence>
<accession>A0A139Q110</accession>
<dbReference type="RefSeq" id="WP_061426862.1">
    <property type="nucleotide sequence ID" value="NZ_KQ970235.1"/>
</dbReference>
<evidence type="ECO:0000313" key="2">
    <source>
        <dbReference type="EMBL" id="KXT96204.1"/>
    </source>
</evidence>
<evidence type="ECO:0000313" key="3">
    <source>
        <dbReference type="Proteomes" id="UP000072363"/>
    </source>
</evidence>
<reference evidence="2 3" key="1">
    <citation type="submission" date="2016-01" db="EMBL/GenBank/DDBJ databases">
        <title>Highly variable Streptococcus oralis are common among viridans streptococci isolated from primates.</title>
        <authorList>
            <person name="Denapaite D."/>
            <person name="Rieger M."/>
            <person name="Koendgen S."/>
            <person name="Brueckner R."/>
            <person name="Ochigava I."/>
            <person name="Kappeler P."/>
            <person name="Maetz-Rensing K."/>
            <person name="Leendertz F."/>
            <person name="Hakenbeck R."/>
        </authorList>
    </citation>
    <scope>NUCLEOTIDE SEQUENCE [LARGE SCALE GENOMIC DNA]</scope>
    <source>
        <strain evidence="2 3">DD27</strain>
    </source>
</reference>
<name>A0A139Q110_STROR</name>
<keyword evidence="1" id="KW-0812">Transmembrane</keyword>
<evidence type="ECO:0000256" key="1">
    <source>
        <dbReference type="SAM" id="Phobius"/>
    </source>
</evidence>
<gene>
    <name evidence="2" type="ORF">SORDD27_00242</name>
</gene>
<organism evidence="2 3">
    <name type="scientific">Streptococcus oralis</name>
    <dbReference type="NCBI Taxonomy" id="1303"/>
    <lineage>
        <taxon>Bacteria</taxon>
        <taxon>Bacillati</taxon>
        <taxon>Bacillota</taxon>
        <taxon>Bacilli</taxon>
        <taxon>Lactobacillales</taxon>
        <taxon>Streptococcaceae</taxon>
        <taxon>Streptococcus</taxon>
    </lineage>
</organism>
<dbReference type="PATRIC" id="fig|1303.82.peg.255"/>
<comment type="caution">
    <text evidence="2">The sequence shown here is derived from an EMBL/GenBank/DDBJ whole genome shotgun (WGS) entry which is preliminary data.</text>
</comment>
<proteinExistence type="predicted"/>
<dbReference type="Proteomes" id="UP000072363">
    <property type="component" value="Unassembled WGS sequence"/>
</dbReference>
<feature type="transmembrane region" description="Helical" evidence="1">
    <location>
        <begin position="74"/>
        <end position="95"/>
    </location>
</feature>
<feature type="transmembrane region" description="Helical" evidence="1">
    <location>
        <begin position="32"/>
        <end position="54"/>
    </location>
</feature>
<keyword evidence="1" id="KW-0472">Membrane</keyword>
<keyword evidence="1" id="KW-1133">Transmembrane helix</keyword>
<protein>
    <submittedName>
        <fullName evidence="2">Uncharacterized protein</fullName>
    </submittedName>
</protein>
<dbReference type="AlphaFoldDB" id="A0A139Q110"/>